<dbReference type="PANTHER" id="PTHR45749:SF21">
    <property type="entry name" value="DUF4371 DOMAIN-CONTAINING PROTEIN"/>
    <property type="match status" value="1"/>
</dbReference>
<proteinExistence type="predicted"/>
<feature type="region of interest" description="Disordered" evidence="1">
    <location>
        <begin position="1"/>
        <end position="91"/>
    </location>
</feature>
<dbReference type="Proteomes" id="UP001152622">
    <property type="component" value="Chromosome 11"/>
</dbReference>
<evidence type="ECO:0000313" key="4">
    <source>
        <dbReference type="Proteomes" id="UP001152622"/>
    </source>
</evidence>
<evidence type="ECO:0000256" key="1">
    <source>
        <dbReference type="SAM" id="MobiDB-lite"/>
    </source>
</evidence>
<feature type="domain" description="HAT C-terminal dimerisation" evidence="2">
    <location>
        <begin position="550"/>
        <end position="605"/>
    </location>
</feature>
<organism evidence="3 4">
    <name type="scientific">Synaphobranchus kaupii</name>
    <name type="common">Kaup's arrowtooth eel</name>
    <dbReference type="NCBI Taxonomy" id="118154"/>
    <lineage>
        <taxon>Eukaryota</taxon>
        <taxon>Metazoa</taxon>
        <taxon>Chordata</taxon>
        <taxon>Craniata</taxon>
        <taxon>Vertebrata</taxon>
        <taxon>Euteleostomi</taxon>
        <taxon>Actinopterygii</taxon>
        <taxon>Neopterygii</taxon>
        <taxon>Teleostei</taxon>
        <taxon>Anguilliformes</taxon>
        <taxon>Synaphobranchidae</taxon>
        <taxon>Synaphobranchus</taxon>
    </lineage>
</organism>
<dbReference type="Pfam" id="PF05699">
    <property type="entry name" value="Dimer_Tnp_hAT"/>
    <property type="match status" value="1"/>
</dbReference>
<feature type="compositionally biased region" description="Acidic residues" evidence="1">
    <location>
        <begin position="42"/>
        <end position="58"/>
    </location>
</feature>
<feature type="compositionally biased region" description="Polar residues" evidence="1">
    <location>
        <begin position="61"/>
        <end position="81"/>
    </location>
</feature>
<dbReference type="AlphaFoldDB" id="A0A9Q1ILZ5"/>
<dbReference type="InterPro" id="IPR012337">
    <property type="entry name" value="RNaseH-like_sf"/>
</dbReference>
<evidence type="ECO:0000313" key="3">
    <source>
        <dbReference type="EMBL" id="KAJ8346852.1"/>
    </source>
</evidence>
<protein>
    <recommendedName>
        <fullName evidence="2">HAT C-terminal dimerisation domain-containing protein</fullName>
    </recommendedName>
</protein>
<gene>
    <name evidence="3" type="ORF">SKAU_G00282530</name>
</gene>
<dbReference type="PANTHER" id="PTHR45749">
    <property type="match status" value="1"/>
</dbReference>
<sequence length="632" mass="70860">MCSTSGRSSSTATAADDRVAGPSASSNEPSQPQPSEIGSRGEEEEEEEEEEDDDDNDNDLSGPQQPTEHSEDNTTSSTNQGLEAEPIDTTQDITTQDQCSVIVRYVTNVIHERLVAVVKCEASTGQYFVQLLSEVLENMKLDINKCIGNSTDGASSMQGRYKGFSALLSAKSPNQVHVWCYAHILNLVLTDTTESVLASGSLFCLLNNIAVFLRESYQRMNIWEKESKDPRHRRLAPIGETRWWAKDSALKKVFGVFGKPDAGLYVDVILTLSAIQDQKNINATARVKAQGYIEGLLKYETILTAQIFLRIFDVTSPVSKYLQTSGMDILSAHRMVVSTEEQLKGMARDFENVKAAADTFVQWANRKVQEQDEETELEFEATLPLKRARKKKTMPGEMAQDETFTHAESAYRIDVHNQIMDTVIESIHRRFLSNGTLYADLALLDPKQFNQITSNASGLPQTALQELSKCLLKFDSRATVANLQSELTSLAEQWNRLKRSCFDEYTTRTMEDGPEGDDEVEMVNKSCSSCKDCSVCCYRILRQYNLLTDAYHILGLAYKFLLTLSITQVACERSFSTLKFIKSMLRSSLSQQHLEAFMLMATEREVLMALDSDLVIDAVAERSELLRKLLIQ</sequence>
<accession>A0A9Q1ILZ5</accession>
<dbReference type="OrthoDB" id="8908633at2759"/>
<reference evidence="3" key="1">
    <citation type="journal article" date="2023" name="Science">
        <title>Genome structures resolve the early diversification of teleost fishes.</title>
        <authorList>
            <person name="Parey E."/>
            <person name="Louis A."/>
            <person name="Montfort J."/>
            <person name="Bouchez O."/>
            <person name="Roques C."/>
            <person name="Iampietro C."/>
            <person name="Lluch J."/>
            <person name="Castinel A."/>
            <person name="Donnadieu C."/>
            <person name="Desvignes T."/>
            <person name="Floi Bucao C."/>
            <person name="Jouanno E."/>
            <person name="Wen M."/>
            <person name="Mejri S."/>
            <person name="Dirks R."/>
            <person name="Jansen H."/>
            <person name="Henkel C."/>
            <person name="Chen W.J."/>
            <person name="Zahm M."/>
            <person name="Cabau C."/>
            <person name="Klopp C."/>
            <person name="Thompson A.W."/>
            <person name="Robinson-Rechavi M."/>
            <person name="Braasch I."/>
            <person name="Lecointre G."/>
            <person name="Bobe J."/>
            <person name="Postlethwait J.H."/>
            <person name="Berthelot C."/>
            <person name="Roest Crollius H."/>
            <person name="Guiguen Y."/>
        </authorList>
    </citation>
    <scope>NUCLEOTIDE SEQUENCE</scope>
    <source>
        <strain evidence="3">WJC10195</strain>
    </source>
</reference>
<dbReference type="InterPro" id="IPR008906">
    <property type="entry name" value="HATC_C_dom"/>
</dbReference>
<comment type="caution">
    <text evidence="3">The sequence shown here is derived from an EMBL/GenBank/DDBJ whole genome shotgun (WGS) entry which is preliminary data.</text>
</comment>
<feature type="compositionally biased region" description="Low complexity" evidence="1">
    <location>
        <begin position="1"/>
        <end position="14"/>
    </location>
</feature>
<feature type="compositionally biased region" description="Low complexity" evidence="1">
    <location>
        <begin position="22"/>
        <end position="36"/>
    </location>
</feature>
<keyword evidence="4" id="KW-1185">Reference proteome</keyword>
<dbReference type="SUPFAM" id="SSF53098">
    <property type="entry name" value="Ribonuclease H-like"/>
    <property type="match status" value="1"/>
</dbReference>
<dbReference type="GO" id="GO:0046983">
    <property type="term" value="F:protein dimerization activity"/>
    <property type="evidence" value="ECO:0007669"/>
    <property type="project" value="InterPro"/>
</dbReference>
<dbReference type="EMBL" id="JAINUF010000011">
    <property type="protein sequence ID" value="KAJ8346852.1"/>
    <property type="molecule type" value="Genomic_DNA"/>
</dbReference>
<name>A0A9Q1ILZ5_SYNKA</name>
<evidence type="ECO:0000259" key="2">
    <source>
        <dbReference type="Pfam" id="PF05699"/>
    </source>
</evidence>